<reference evidence="2 3" key="1">
    <citation type="submission" date="2019-03" db="EMBL/GenBank/DDBJ databases">
        <title>First draft genome of Liparis tanakae, snailfish: a comprehensive survey of snailfish specific genes.</title>
        <authorList>
            <person name="Kim W."/>
            <person name="Song I."/>
            <person name="Jeong J.-H."/>
            <person name="Kim D."/>
            <person name="Kim S."/>
            <person name="Ryu S."/>
            <person name="Song J.Y."/>
            <person name="Lee S.K."/>
        </authorList>
    </citation>
    <scope>NUCLEOTIDE SEQUENCE [LARGE SCALE GENOMIC DNA]</scope>
    <source>
        <tissue evidence="2">Muscle</tissue>
    </source>
</reference>
<evidence type="ECO:0000313" key="3">
    <source>
        <dbReference type="Proteomes" id="UP000314294"/>
    </source>
</evidence>
<gene>
    <name evidence="2" type="ORF">EYF80_054733</name>
</gene>
<organism evidence="2 3">
    <name type="scientific">Liparis tanakae</name>
    <name type="common">Tanaka's snailfish</name>
    <dbReference type="NCBI Taxonomy" id="230148"/>
    <lineage>
        <taxon>Eukaryota</taxon>
        <taxon>Metazoa</taxon>
        <taxon>Chordata</taxon>
        <taxon>Craniata</taxon>
        <taxon>Vertebrata</taxon>
        <taxon>Euteleostomi</taxon>
        <taxon>Actinopterygii</taxon>
        <taxon>Neopterygii</taxon>
        <taxon>Teleostei</taxon>
        <taxon>Neoteleostei</taxon>
        <taxon>Acanthomorphata</taxon>
        <taxon>Eupercaria</taxon>
        <taxon>Perciformes</taxon>
        <taxon>Cottioidei</taxon>
        <taxon>Cottales</taxon>
        <taxon>Liparidae</taxon>
        <taxon>Liparis</taxon>
    </lineage>
</organism>
<evidence type="ECO:0000256" key="1">
    <source>
        <dbReference type="SAM" id="MobiDB-lite"/>
    </source>
</evidence>
<proteinExistence type="predicted"/>
<sequence length="70" mass="7692">MQSLGGAITSVLPAAIKIQFQEGEPFREEEEEEEEERGTQEEALLLLRSRDLPQRKVSSGSGDDGMADSL</sequence>
<accession>A0A4Z2F1S9</accession>
<name>A0A4Z2F1S9_9TELE</name>
<keyword evidence="3" id="KW-1185">Reference proteome</keyword>
<dbReference type="EMBL" id="SRLO01001830">
    <property type="protein sequence ID" value="TNN35099.1"/>
    <property type="molecule type" value="Genomic_DNA"/>
</dbReference>
<comment type="caution">
    <text evidence="2">The sequence shown here is derived from an EMBL/GenBank/DDBJ whole genome shotgun (WGS) entry which is preliminary data.</text>
</comment>
<feature type="region of interest" description="Disordered" evidence="1">
    <location>
        <begin position="21"/>
        <end position="70"/>
    </location>
</feature>
<evidence type="ECO:0000313" key="2">
    <source>
        <dbReference type="EMBL" id="TNN35099.1"/>
    </source>
</evidence>
<protein>
    <submittedName>
        <fullName evidence="2">Uncharacterized protein</fullName>
    </submittedName>
</protein>
<dbReference type="AlphaFoldDB" id="A0A4Z2F1S9"/>
<dbReference type="Proteomes" id="UP000314294">
    <property type="component" value="Unassembled WGS sequence"/>
</dbReference>
<feature type="compositionally biased region" description="Acidic residues" evidence="1">
    <location>
        <begin position="27"/>
        <end position="36"/>
    </location>
</feature>